<dbReference type="RefSeq" id="XP_022339718.1">
    <property type="nucleotide sequence ID" value="XM_022484010.1"/>
</dbReference>
<dbReference type="AlphaFoldDB" id="A0A8B8EJQ7"/>
<keyword evidence="4" id="KW-1185">Reference proteome</keyword>
<keyword evidence="2" id="KW-0812">Transmembrane</keyword>
<evidence type="ECO:0000313" key="5">
    <source>
        <dbReference type="RefSeq" id="XP_022339718.1"/>
    </source>
</evidence>
<comment type="similarity">
    <text evidence="1">Belongs to the tumor necrosis factor family.</text>
</comment>
<dbReference type="Gene3D" id="2.60.120.40">
    <property type="match status" value="1"/>
</dbReference>
<dbReference type="GO" id="GO:0005164">
    <property type="term" value="F:tumor necrosis factor receptor binding"/>
    <property type="evidence" value="ECO:0007669"/>
    <property type="project" value="InterPro"/>
</dbReference>
<dbReference type="InterPro" id="IPR008983">
    <property type="entry name" value="Tumour_necrosis_fac-like_dom"/>
</dbReference>
<proteinExistence type="inferred from homology"/>
<dbReference type="Proteomes" id="UP000694844">
    <property type="component" value="Chromosome 5"/>
</dbReference>
<keyword evidence="2" id="KW-1133">Transmembrane helix</keyword>
<sequence length="281" mass="31668">MESSFPLAVSVSLVVNVILGVVFSSMYIFVYPGLFNTKKNPYEEKLVSPSPSLCLSCEYLSPSDYDLYSEVVTTAAGHRLCCHSEDGELADFFALAEEHRKANELSAERLFLLKNWMNVWRHRENAAHLHIHEGNPVHVDKNENRSLIRWQNNDSLGSSFISGVSLEGNDAHIRISVPGQYYIYSVIKVLPGPRKESGNFHISLQQEVTWSNGVKHVTSLQNKKFKVGQSDSDEWVSIQGIFKLERGNKISILVSNESRNLIENSSPLSKYFGIYKISDLA</sequence>
<dbReference type="SUPFAM" id="SSF49842">
    <property type="entry name" value="TNF-like"/>
    <property type="match status" value="1"/>
</dbReference>
<dbReference type="Pfam" id="PF00229">
    <property type="entry name" value="TNF"/>
    <property type="match status" value="1"/>
</dbReference>
<evidence type="ECO:0000259" key="3">
    <source>
        <dbReference type="PROSITE" id="PS50049"/>
    </source>
</evidence>
<evidence type="ECO:0000256" key="2">
    <source>
        <dbReference type="SAM" id="Phobius"/>
    </source>
</evidence>
<protein>
    <submittedName>
        <fullName evidence="5">Uncharacterized protein LOC111134705</fullName>
    </submittedName>
</protein>
<dbReference type="GeneID" id="111134705"/>
<evidence type="ECO:0000313" key="4">
    <source>
        <dbReference type="Proteomes" id="UP000694844"/>
    </source>
</evidence>
<accession>A0A8B8EJQ7</accession>
<reference evidence="5" key="1">
    <citation type="submission" date="2025-08" db="UniProtKB">
        <authorList>
            <consortium name="RefSeq"/>
        </authorList>
    </citation>
    <scope>IDENTIFICATION</scope>
    <source>
        <tissue evidence="5">Whole sample</tissue>
    </source>
</reference>
<name>A0A8B8EJQ7_CRAVI</name>
<keyword evidence="2" id="KW-0472">Membrane</keyword>
<dbReference type="GO" id="GO:0016020">
    <property type="term" value="C:membrane"/>
    <property type="evidence" value="ECO:0007669"/>
    <property type="project" value="InterPro"/>
</dbReference>
<evidence type="ECO:0000256" key="1">
    <source>
        <dbReference type="ARBA" id="ARBA00008670"/>
    </source>
</evidence>
<dbReference type="PROSITE" id="PS50049">
    <property type="entry name" value="THD_2"/>
    <property type="match status" value="1"/>
</dbReference>
<feature type="transmembrane region" description="Helical" evidence="2">
    <location>
        <begin position="6"/>
        <end position="30"/>
    </location>
</feature>
<feature type="domain" description="THD" evidence="3">
    <location>
        <begin position="125"/>
        <end position="277"/>
    </location>
</feature>
<gene>
    <name evidence="5" type="primary">LOC111134705</name>
</gene>
<dbReference type="KEGG" id="cvn:111134705"/>
<organism evidence="4 5">
    <name type="scientific">Crassostrea virginica</name>
    <name type="common">Eastern oyster</name>
    <dbReference type="NCBI Taxonomy" id="6565"/>
    <lineage>
        <taxon>Eukaryota</taxon>
        <taxon>Metazoa</taxon>
        <taxon>Spiralia</taxon>
        <taxon>Lophotrochozoa</taxon>
        <taxon>Mollusca</taxon>
        <taxon>Bivalvia</taxon>
        <taxon>Autobranchia</taxon>
        <taxon>Pteriomorphia</taxon>
        <taxon>Ostreida</taxon>
        <taxon>Ostreoidea</taxon>
        <taxon>Ostreidae</taxon>
        <taxon>Crassostrea</taxon>
    </lineage>
</organism>
<dbReference type="InterPro" id="IPR006052">
    <property type="entry name" value="TNF_dom"/>
</dbReference>
<dbReference type="GO" id="GO:0006955">
    <property type="term" value="P:immune response"/>
    <property type="evidence" value="ECO:0007669"/>
    <property type="project" value="InterPro"/>
</dbReference>